<evidence type="ECO:0000256" key="3">
    <source>
        <dbReference type="ARBA" id="ARBA00022448"/>
    </source>
</evidence>
<comment type="subcellular location">
    <subcellularLocation>
        <location evidence="1">Endomembrane system</location>
        <topology evidence="1">Multi-pass membrane protein</topology>
    </subcellularLocation>
</comment>
<keyword evidence="7 9" id="KW-1133">Transmembrane helix</keyword>
<name>A0A396HG17_MEDTR</name>
<gene>
    <name evidence="10" type="ORF">MtrunA17_Chr6g0450911</name>
</gene>
<organism evidence="10">
    <name type="scientific">Medicago truncatula</name>
    <name type="common">Barrel medic</name>
    <name type="synonym">Medicago tribuloides</name>
    <dbReference type="NCBI Taxonomy" id="3880"/>
    <lineage>
        <taxon>Eukaryota</taxon>
        <taxon>Viridiplantae</taxon>
        <taxon>Streptophyta</taxon>
        <taxon>Embryophyta</taxon>
        <taxon>Tracheophyta</taxon>
        <taxon>Spermatophyta</taxon>
        <taxon>Magnoliopsida</taxon>
        <taxon>eudicotyledons</taxon>
        <taxon>Gunneridae</taxon>
        <taxon>Pentapetalae</taxon>
        <taxon>rosids</taxon>
        <taxon>fabids</taxon>
        <taxon>Fabales</taxon>
        <taxon>Fabaceae</taxon>
        <taxon>Papilionoideae</taxon>
        <taxon>50 kb inversion clade</taxon>
        <taxon>NPAAA clade</taxon>
        <taxon>Hologalegina</taxon>
        <taxon>IRL clade</taxon>
        <taxon>Trifolieae</taxon>
        <taxon>Medicago</taxon>
    </lineage>
</organism>
<sequence length="141" mass="16351">MLIDSCMKIFLLTFFNQCFVSNFNAGNVIYFGLLLSPIPTLVKIIKKRDVEEFKSDTYIAIVLNCAFWVFHGLPFVHPDRILVVANVIGLNFSFDIINVIGLVLGFFYITIFYICANNEGRVRIYFHYGYVHAMHQCMKIY</sequence>
<dbReference type="Gene3D" id="1.20.1280.290">
    <property type="match status" value="1"/>
</dbReference>
<keyword evidence="4 10" id="KW-0762">Sugar transport</keyword>
<dbReference type="GO" id="GO:0012505">
    <property type="term" value="C:endomembrane system"/>
    <property type="evidence" value="ECO:0007669"/>
    <property type="project" value="UniProtKB-SubCell"/>
</dbReference>
<evidence type="ECO:0000256" key="1">
    <source>
        <dbReference type="ARBA" id="ARBA00004127"/>
    </source>
</evidence>
<accession>A0A396HG17</accession>
<evidence type="ECO:0000256" key="7">
    <source>
        <dbReference type="ARBA" id="ARBA00022989"/>
    </source>
</evidence>
<dbReference type="InterPro" id="IPR004316">
    <property type="entry name" value="SWEET_rpt"/>
</dbReference>
<dbReference type="GO" id="GO:0051119">
    <property type="term" value="F:sugar transmembrane transporter activity"/>
    <property type="evidence" value="ECO:0007669"/>
    <property type="project" value="InterPro"/>
</dbReference>
<dbReference type="InterPro" id="IPR047664">
    <property type="entry name" value="SWEET"/>
</dbReference>
<evidence type="ECO:0000256" key="4">
    <source>
        <dbReference type="ARBA" id="ARBA00022597"/>
    </source>
</evidence>
<dbReference type="EMBL" id="PSQE01000006">
    <property type="protein sequence ID" value="RHN49837.1"/>
    <property type="molecule type" value="Genomic_DNA"/>
</dbReference>
<evidence type="ECO:0000256" key="2">
    <source>
        <dbReference type="ARBA" id="ARBA00007809"/>
    </source>
</evidence>
<dbReference type="PANTHER" id="PTHR10791">
    <property type="entry name" value="RAG1-ACTIVATING PROTEIN 1"/>
    <property type="match status" value="1"/>
</dbReference>
<keyword evidence="5 9" id="KW-0812">Transmembrane</keyword>
<keyword evidence="3" id="KW-0813">Transport</keyword>
<evidence type="ECO:0000256" key="9">
    <source>
        <dbReference type="SAM" id="Phobius"/>
    </source>
</evidence>
<evidence type="ECO:0000256" key="8">
    <source>
        <dbReference type="ARBA" id="ARBA00023136"/>
    </source>
</evidence>
<proteinExistence type="inferred from homology"/>
<keyword evidence="6" id="KW-0677">Repeat</keyword>
<feature type="transmembrane region" description="Helical" evidence="9">
    <location>
        <begin position="57"/>
        <end position="76"/>
    </location>
</feature>
<feature type="transmembrane region" description="Helical" evidence="9">
    <location>
        <begin position="96"/>
        <end position="116"/>
    </location>
</feature>
<keyword evidence="8 9" id="KW-0472">Membrane</keyword>
<dbReference type="AlphaFoldDB" id="A0A396HG17"/>
<evidence type="ECO:0000313" key="10">
    <source>
        <dbReference type="EMBL" id="RHN49837.1"/>
    </source>
</evidence>
<dbReference type="Proteomes" id="UP000265566">
    <property type="component" value="Chromosome 6"/>
</dbReference>
<comment type="caution">
    <text evidence="10">The sequence shown here is derived from an EMBL/GenBank/DDBJ whole genome shotgun (WGS) entry which is preliminary data.</text>
</comment>
<reference evidence="10" key="1">
    <citation type="journal article" date="2018" name="Nat. Plants">
        <title>Whole-genome landscape of Medicago truncatula symbiotic genes.</title>
        <authorList>
            <person name="Pecrix Y."/>
            <person name="Gamas P."/>
            <person name="Carrere S."/>
        </authorList>
    </citation>
    <scope>NUCLEOTIDE SEQUENCE</scope>
    <source>
        <tissue evidence="10">Leaves</tissue>
    </source>
</reference>
<feature type="transmembrane region" description="Helical" evidence="9">
    <location>
        <begin position="28"/>
        <end position="45"/>
    </location>
</feature>
<dbReference type="Pfam" id="PF03083">
    <property type="entry name" value="MtN3_slv"/>
    <property type="match status" value="1"/>
</dbReference>
<evidence type="ECO:0000256" key="5">
    <source>
        <dbReference type="ARBA" id="ARBA00022692"/>
    </source>
</evidence>
<dbReference type="Gramene" id="rna34061">
    <property type="protein sequence ID" value="RHN49837.1"/>
    <property type="gene ID" value="gene34061"/>
</dbReference>
<dbReference type="GO" id="GO:0016020">
    <property type="term" value="C:membrane"/>
    <property type="evidence" value="ECO:0007669"/>
    <property type="project" value="InterPro"/>
</dbReference>
<comment type="similarity">
    <text evidence="2">Belongs to the SWEET sugar transporter family.</text>
</comment>
<dbReference type="PANTHER" id="PTHR10791:SF236">
    <property type="entry name" value="BIDIRECTIONAL SUGAR TRANSPORTER SWEET8"/>
    <property type="match status" value="1"/>
</dbReference>
<protein>
    <submittedName>
        <fullName evidence="10">Putative SWEET sugar transporter</fullName>
    </submittedName>
</protein>
<evidence type="ECO:0000256" key="6">
    <source>
        <dbReference type="ARBA" id="ARBA00022737"/>
    </source>
</evidence>